<dbReference type="RefSeq" id="WP_106521677.1">
    <property type="nucleotide sequence ID" value="NZ_PYGD01000001.1"/>
</dbReference>
<feature type="transmembrane region" description="Helical" evidence="1">
    <location>
        <begin position="139"/>
        <end position="158"/>
    </location>
</feature>
<feature type="transmembrane region" description="Helical" evidence="1">
    <location>
        <begin position="43"/>
        <end position="67"/>
    </location>
</feature>
<keyword evidence="1" id="KW-0472">Membrane</keyword>
<feature type="transmembrane region" description="Helical" evidence="1">
    <location>
        <begin position="313"/>
        <end position="331"/>
    </location>
</feature>
<dbReference type="Proteomes" id="UP000240572">
    <property type="component" value="Unassembled WGS sequence"/>
</dbReference>
<feature type="transmembrane region" description="Helical" evidence="1">
    <location>
        <begin position="79"/>
        <end position="100"/>
    </location>
</feature>
<evidence type="ECO:0008006" key="4">
    <source>
        <dbReference type="Google" id="ProtNLM"/>
    </source>
</evidence>
<evidence type="ECO:0000313" key="2">
    <source>
        <dbReference type="EMBL" id="PSK94999.1"/>
    </source>
</evidence>
<feature type="transmembrane region" description="Helical" evidence="1">
    <location>
        <begin position="112"/>
        <end position="133"/>
    </location>
</feature>
<dbReference type="EMBL" id="PYGD01000001">
    <property type="protein sequence ID" value="PSK94999.1"/>
    <property type="molecule type" value="Genomic_DNA"/>
</dbReference>
<evidence type="ECO:0000313" key="3">
    <source>
        <dbReference type="Proteomes" id="UP000240572"/>
    </source>
</evidence>
<keyword evidence="1" id="KW-1133">Transmembrane helix</keyword>
<feature type="transmembrane region" description="Helical" evidence="1">
    <location>
        <begin position="191"/>
        <end position="212"/>
    </location>
</feature>
<gene>
    <name evidence="2" type="ORF">B0I18_1011163</name>
</gene>
<feature type="transmembrane region" description="Helical" evidence="1">
    <location>
        <begin position="290"/>
        <end position="307"/>
    </location>
</feature>
<name>A0A2P8DCR6_9BACT</name>
<evidence type="ECO:0000256" key="1">
    <source>
        <dbReference type="SAM" id="Phobius"/>
    </source>
</evidence>
<comment type="caution">
    <text evidence="2">The sequence shown here is derived from an EMBL/GenBank/DDBJ whole genome shotgun (WGS) entry which is preliminary data.</text>
</comment>
<protein>
    <recommendedName>
        <fullName evidence="4">Membrane protein DUF2157</fullName>
    </recommendedName>
</protein>
<accession>A0A2P8DCR6</accession>
<feature type="transmembrane region" description="Helical" evidence="1">
    <location>
        <begin position="224"/>
        <end position="244"/>
    </location>
</feature>
<keyword evidence="1" id="KW-0812">Transmembrane</keyword>
<dbReference type="OrthoDB" id="1120077at2"/>
<sequence>MVVDKKESQVLDQAIGQWLQEGVVDEATAQRLRNGYTVREDNAGVLSVYAFIAAVSCGLLAFGALVMDEKWIELLRRQFGFSELIVGLCFLVLTLALVYMSRRRRQRHPEAVAANEALSVTVVMSLAVALAYLGRSVGYMGGNYAPVLFIAAVCYGGLAVLLRGYLLWITALLCLCGWWGAQTYSWSAGSAYFLGMNYALNMTLFGALVWLLSLLLKHAGSLRIFFRPTYICGLLMFLTAAWTLSIFGNNGSFESWLAMRQGRLWYWALLFTALLGGLLWYAIRSKDNTLRDICLLFLLLNIYTRYFEYFWDHTNKGLFFAILALSFWWVGKKAEQWRRKQNSNGNPDLQHNL</sequence>
<proteinExistence type="predicted"/>
<feature type="transmembrane region" description="Helical" evidence="1">
    <location>
        <begin position="264"/>
        <end position="283"/>
    </location>
</feature>
<organism evidence="2 3">
    <name type="scientific">Taibaiella chishuiensis</name>
    <dbReference type="NCBI Taxonomy" id="1434707"/>
    <lineage>
        <taxon>Bacteria</taxon>
        <taxon>Pseudomonadati</taxon>
        <taxon>Bacteroidota</taxon>
        <taxon>Chitinophagia</taxon>
        <taxon>Chitinophagales</taxon>
        <taxon>Chitinophagaceae</taxon>
        <taxon>Taibaiella</taxon>
    </lineage>
</organism>
<keyword evidence="3" id="KW-1185">Reference proteome</keyword>
<reference evidence="2 3" key="1">
    <citation type="submission" date="2018-03" db="EMBL/GenBank/DDBJ databases">
        <title>Genomic Encyclopedia of Type Strains, Phase III (KMG-III): the genomes of soil and plant-associated and newly described type strains.</title>
        <authorList>
            <person name="Whitman W."/>
        </authorList>
    </citation>
    <scope>NUCLEOTIDE SEQUENCE [LARGE SCALE GENOMIC DNA]</scope>
    <source>
        <strain evidence="2 3">CGMCC 1.12700</strain>
    </source>
</reference>
<dbReference type="AlphaFoldDB" id="A0A2P8DCR6"/>
<feature type="transmembrane region" description="Helical" evidence="1">
    <location>
        <begin position="165"/>
        <end position="185"/>
    </location>
</feature>